<comment type="caution">
    <text evidence="3">The sequence shown here is derived from an EMBL/GenBank/DDBJ whole genome shotgun (WGS) entry which is preliminary data.</text>
</comment>
<evidence type="ECO:0000256" key="1">
    <source>
        <dbReference type="SAM" id="MobiDB-lite"/>
    </source>
</evidence>
<evidence type="ECO:0000256" key="2">
    <source>
        <dbReference type="SAM" id="SignalP"/>
    </source>
</evidence>
<feature type="compositionally biased region" description="Polar residues" evidence="1">
    <location>
        <begin position="24"/>
        <end position="38"/>
    </location>
</feature>
<dbReference type="EMBL" id="JARDXE010000031">
    <property type="protein sequence ID" value="MDE8649708.1"/>
    <property type="molecule type" value="Genomic_DNA"/>
</dbReference>
<accession>A0AAW6LUY7</accession>
<dbReference type="RefSeq" id="WP_275232997.1">
    <property type="nucleotide sequence ID" value="NZ_JARDXE010000031.1"/>
</dbReference>
<sequence>MTWIFLMLAGALTACSASEDATEPSGNGYTQSGSVQTPDGQLMIAGPIASWPDGPTGMPQLPYSIFSADDTMIVRHSVAGRSKLDAVAAAMSVLAATC</sequence>
<evidence type="ECO:0000313" key="4">
    <source>
        <dbReference type="Proteomes" id="UP001217325"/>
    </source>
</evidence>
<organism evidence="3 4">
    <name type="scientific">Rhodococcus qingshengii</name>
    <dbReference type="NCBI Taxonomy" id="334542"/>
    <lineage>
        <taxon>Bacteria</taxon>
        <taxon>Bacillati</taxon>
        <taxon>Actinomycetota</taxon>
        <taxon>Actinomycetes</taxon>
        <taxon>Mycobacteriales</taxon>
        <taxon>Nocardiaceae</taxon>
        <taxon>Rhodococcus</taxon>
        <taxon>Rhodococcus erythropolis group</taxon>
    </lineage>
</organism>
<reference evidence="3" key="1">
    <citation type="submission" date="2023-02" db="EMBL/GenBank/DDBJ databases">
        <title>A novel hydrolase synthesized by Rhodococcus erythropolis HQ is responsible for the detoxification of Zearalenone.</title>
        <authorList>
            <person name="Hu J."/>
            <person name="Xu J."/>
        </authorList>
    </citation>
    <scope>NUCLEOTIDE SEQUENCE</scope>
    <source>
        <strain evidence="3">HQ</strain>
    </source>
</reference>
<gene>
    <name evidence="3" type="ORF">PXH69_32555</name>
</gene>
<dbReference type="Proteomes" id="UP001217325">
    <property type="component" value="Unassembled WGS sequence"/>
</dbReference>
<protein>
    <submittedName>
        <fullName evidence="3">Uncharacterized protein</fullName>
    </submittedName>
</protein>
<feature type="signal peptide" evidence="2">
    <location>
        <begin position="1"/>
        <end position="21"/>
    </location>
</feature>
<keyword evidence="2" id="KW-0732">Signal</keyword>
<proteinExistence type="predicted"/>
<dbReference type="AlphaFoldDB" id="A0AAW6LUY7"/>
<feature type="chain" id="PRO_5043790018" evidence="2">
    <location>
        <begin position="22"/>
        <end position="98"/>
    </location>
</feature>
<feature type="region of interest" description="Disordered" evidence="1">
    <location>
        <begin position="19"/>
        <end position="38"/>
    </location>
</feature>
<name>A0AAW6LUY7_RHOSG</name>
<evidence type="ECO:0000313" key="3">
    <source>
        <dbReference type="EMBL" id="MDE8649708.1"/>
    </source>
</evidence>